<dbReference type="InterPro" id="IPR038160">
    <property type="entry name" value="6_CYS_dom_sf"/>
</dbReference>
<protein>
    <recommendedName>
        <fullName evidence="8">6-Cys domain-containing protein</fullName>
    </recommendedName>
</protein>
<dbReference type="Gene3D" id="2.60.40.2860">
    <property type="match status" value="1"/>
</dbReference>
<evidence type="ECO:0000256" key="6">
    <source>
        <dbReference type="ARBA" id="ARBA00023157"/>
    </source>
</evidence>
<evidence type="ECO:0000259" key="8">
    <source>
        <dbReference type="PROSITE" id="PS51701"/>
    </source>
</evidence>
<evidence type="ECO:0000256" key="3">
    <source>
        <dbReference type="ARBA" id="ARBA00022475"/>
    </source>
</evidence>
<evidence type="ECO:0000256" key="4">
    <source>
        <dbReference type="ARBA" id="ARBA00022729"/>
    </source>
</evidence>
<gene>
    <name evidence="9" type="ORF">BOVATA_032340</name>
</gene>
<evidence type="ECO:0000256" key="1">
    <source>
        <dbReference type="ARBA" id="ARBA00004236"/>
    </source>
</evidence>
<dbReference type="AlphaFoldDB" id="A0A2H6KFG8"/>
<keyword evidence="10" id="KW-1185">Reference proteome</keyword>
<dbReference type="GO" id="GO:0005886">
    <property type="term" value="C:plasma membrane"/>
    <property type="evidence" value="ECO:0007669"/>
    <property type="project" value="UniProtKB-SubCell"/>
</dbReference>
<keyword evidence="3" id="KW-1003">Cell membrane</keyword>
<comment type="caution">
    <text evidence="9">The sequence shown here is derived from an EMBL/GenBank/DDBJ whole genome shotgun (WGS) entry which is preliminary data.</text>
</comment>
<dbReference type="PROSITE" id="PS51701">
    <property type="entry name" value="6_CYS"/>
    <property type="match status" value="1"/>
</dbReference>
<comment type="subcellular location">
    <subcellularLocation>
        <location evidence="1">Cell membrane</location>
    </subcellularLocation>
    <subcellularLocation>
        <location evidence="2">Cell surface</location>
    </subcellularLocation>
</comment>
<evidence type="ECO:0000256" key="5">
    <source>
        <dbReference type="ARBA" id="ARBA00023136"/>
    </source>
</evidence>
<keyword evidence="6" id="KW-1015">Disulfide bond</keyword>
<evidence type="ECO:0000313" key="9">
    <source>
        <dbReference type="EMBL" id="GBE61741.1"/>
    </source>
</evidence>
<dbReference type="OrthoDB" id="365660at2759"/>
<dbReference type="GeneID" id="39875511"/>
<dbReference type="RefSeq" id="XP_028867984.1">
    <property type="nucleotide sequence ID" value="XM_029012151.1"/>
</dbReference>
<evidence type="ECO:0000256" key="7">
    <source>
        <dbReference type="ARBA" id="ARBA00023180"/>
    </source>
</evidence>
<reference evidence="9 10" key="1">
    <citation type="journal article" date="2017" name="BMC Genomics">
        <title>Whole-genome assembly of Babesia ovata and comparative genomics between closely related pathogens.</title>
        <authorList>
            <person name="Yamagishi J."/>
            <person name="Asada M."/>
            <person name="Hakimi H."/>
            <person name="Tanaka T.Q."/>
            <person name="Sugimoto C."/>
            <person name="Kawazu S."/>
        </authorList>
    </citation>
    <scope>NUCLEOTIDE SEQUENCE [LARGE SCALE GENOMIC DNA]</scope>
    <source>
        <strain evidence="9 10">Miyake</strain>
    </source>
</reference>
<accession>A0A2H6KFG8</accession>
<dbReference type="GO" id="GO:0009986">
    <property type="term" value="C:cell surface"/>
    <property type="evidence" value="ECO:0007669"/>
    <property type="project" value="UniProtKB-SubCell"/>
</dbReference>
<dbReference type="EMBL" id="BDSA01000003">
    <property type="protein sequence ID" value="GBE61741.1"/>
    <property type="molecule type" value="Genomic_DNA"/>
</dbReference>
<name>A0A2H6KFG8_9APIC</name>
<evidence type="ECO:0000256" key="2">
    <source>
        <dbReference type="ARBA" id="ARBA00004241"/>
    </source>
</evidence>
<keyword evidence="4" id="KW-0732">Signal</keyword>
<dbReference type="Pfam" id="PF07422">
    <property type="entry name" value="s48_45"/>
    <property type="match status" value="1"/>
</dbReference>
<keyword evidence="7" id="KW-0325">Glycoprotein</keyword>
<dbReference type="Proteomes" id="UP000236319">
    <property type="component" value="Unassembled WGS sequence"/>
</dbReference>
<dbReference type="InterPro" id="IPR010884">
    <property type="entry name" value="6_CYS_dom"/>
</dbReference>
<dbReference type="VEuPathDB" id="PiroplasmaDB:BOVATA_032340"/>
<proteinExistence type="predicted"/>
<evidence type="ECO:0000313" key="10">
    <source>
        <dbReference type="Proteomes" id="UP000236319"/>
    </source>
</evidence>
<sequence length="899" mass="100790">MDMDAIQTATVVCPNRVNDTEYIWHPQSTSDERDQINTYVDDNGSLRSAALSDVMHSQSGNQHFSFLSNDSQTELHYKKNPNQLIAMTERRLIFICGPRAMVLSDALQRHLHRLDGFAEMQEFPWVPSTPLTQEISKIGNGLGVVFLNRGRQHLPLQGCGSSPSPLFAPDNEVTVDPVTGTRSCVANPMSLSPIGFLCEGRIEPADCMRSLLDKNGGVVVAPPPHLYWNFHNYGPWMAARYFNDLAIPMFTGECRCIDPETGHVKAKIEIRPQTEYVCDISSLIERHRANPINGPWCSVVLHPGSTLTIRFPTADVDSVSNDATQLLPTDQFEAEFLPKDLTTLRQLKTTYDFDVYEEISYNEALAGDALEMDVSQMAQGEVKLKYHADKPLALKGGHNSFLYQWRLKSTNEDVPDKIRAIVKVVFALTHPYHIIGSDRGLRSVFDPKLNKRYCSTKSMGNDIGNTYECSYFKNSKIESAGIFCRSDEKLLPTNCDSTGYDRSSNRVMPFPGSVRNATPYPIQGFQVFDIDLNGDNPVSYACVCVDQRGYETSRLILEHNTRQLYAFPTYRRKTKTHWLLGDVSRDQEKVGLLLEVSTRARPIMFKHKPKKAITLNVGTTLSMTCDLDPNEQNVANNKVIPSAWWPKEPDTSYYTIKQTEDGPQLFSKRYTDSIASTTNDFRITYNIFEEQGFERVTIESNKGAILVSKDAENTKFVPITFVCGKLLEPMDVGVITGKIYVSPYTHIVESSQLYAWHVVEVNVETTDPYMQGCGVTYEADELFKPETPKLYDADGQPQFGCKIDLQAAKEAAFYCPAPYVLDPPNCFSQVLVDGEVRNISGLSQSLVASHSNHFVILGFDSSLVGPGETLHQTPPLQCRCVTVKGIVLSTIQIENYYAK</sequence>
<organism evidence="9 10">
    <name type="scientific">Babesia ovata</name>
    <dbReference type="NCBI Taxonomy" id="189622"/>
    <lineage>
        <taxon>Eukaryota</taxon>
        <taxon>Sar</taxon>
        <taxon>Alveolata</taxon>
        <taxon>Apicomplexa</taxon>
        <taxon>Aconoidasida</taxon>
        <taxon>Piroplasmida</taxon>
        <taxon>Babesiidae</taxon>
        <taxon>Babesia</taxon>
    </lineage>
</organism>
<feature type="domain" description="6-Cys" evidence="8">
    <location>
        <begin position="769"/>
        <end position="899"/>
    </location>
</feature>
<keyword evidence="5" id="KW-0472">Membrane</keyword>